<protein>
    <submittedName>
        <fullName evidence="5">Uncharacterized protein</fullName>
    </submittedName>
</protein>
<feature type="region of interest" description="Disordered" evidence="2">
    <location>
        <begin position="487"/>
        <end position="506"/>
    </location>
</feature>
<feature type="repeat" description="ANK" evidence="1">
    <location>
        <begin position="1700"/>
        <end position="1732"/>
    </location>
</feature>
<dbReference type="PROSITE" id="PS50088">
    <property type="entry name" value="ANK_REPEAT"/>
    <property type="match status" value="4"/>
</dbReference>
<dbReference type="PANTHER" id="PTHR14374">
    <property type="entry name" value="FOIE GRAS"/>
    <property type="match status" value="1"/>
</dbReference>
<dbReference type="Pfam" id="PF12796">
    <property type="entry name" value="Ank_2"/>
    <property type="match status" value="2"/>
</dbReference>
<dbReference type="PANTHER" id="PTHR14374:SF0">
    <property type="entry name" value="TRAFFICKING PROTEIN PARTICLE COMPLEX SUBUNIT 11"/>
    <property type="match status" value="1"/>
</dbReference>
<feature type="region of interest" description="Disordered" evidence="2">
    <location>
        <begin position="82"/>
        <end position="134"/>
    </location>
</feature>
<proteinExistence type="predicted"/>
<feature type="repeat" description="ANK" evidence="1">
    <location>
        <begin position="1733"/>
        <end position="1765"/>
    </location>
</feature>
<dbReference type="InterPro" id="IPR002110">
    <property type="entry name" value="Ankyrin_rpt"/>
</dbReference>
<reference evidence="5 6" key="1">
    <citation type="submission" date="2017-03" db="EMBL/GenBank/DDBJ databases">
        <title>Genomes of endolithic fungi from Antarctica.</title>
        <authorList>
            <person name="Coleine C."/>
            <person name="Masonjones S."/>
            <person name="Stajich J.E."/>
        </authorList>
    </citation>
    <scope>NUCLEOTIDE SEQUENCE [LARGE SCALE GENOMIC DNA]</scope>
    <source>
        <strain evidence="5 6">CCFEE 5311</strain>
    </source>
</reference>
<evidence type="ECO:0000259" key="3">
    <source>
        <dbReference type="Pfam" id="PF07919"/>
    </source>
</evidence>
<dbReference type="PROSITE" id="PS50297">
    <property type="entry name" value="ANK_REP_REGION"/>
    <property type="match status" value="4"/>
</dbReference>
<feature type="domain" description="Gryzun putative trafficking through Golgi" evidence="3">
    <location>
        <begin position="1268"/>
        <end position="1571"/>
    </location>
</feature>
<dbReference type="Pfam" id="PF11817">
    <property type="entry name" value="Foie-gras_1"/>
    <property type="match status" value="1"/>
</dbReference>
<dbReference type="SMART" id="SM00248">
    <property type="entry name" value="ANK"/>
    <property type="match status" value="5"/>
</dbReference>
<keyword evidence="1" id="KW-0040">ANK repeat</keyword>
<accession>A0A4U0UTV6</accession>
<evidence type="ECO:0000256" key="2">
    <source>
        <dbReference type="SAM" id="MobiDB-lite"/>
    </source>
</evidence>
<dbReference type="OrthoDB" id="6278596at2759"/>
<dbReference type="Gene3D" id="1.25.40.20">
    <property type="entry name" value="Ankyrin repeat-containing domain"/>
    <property type="match status" value="2"/>
</dbReference>
<feature type="repeat" description="ANK" evidence="1">
    <location>
        <begin position="1667"/>
        <end position="1699"/>
    </location>
</feature>
<evidence type="ECO:0000313" key="5">
    <source>
        <dbReference type="EMBL" id="TKA39440.1"/>
    </source>
</evidence>
<dbReference type="Pfam" id="PF07919">
    <property type="entry name" value="Gryzun"/>
    <property type="match status" value="2"/>
</dbReference>
<dbReference type="EMBL" id="NAJP01000039">
    <property type="protein sequence ID" value="TKA39440.1"/>
    <property type="molecule type" value="Genomic_DNA"/>
</dbReference>
<dbReference type="InterPro" id="IPR012880">
    <property type="entry name" value="Gryzun"/>
</dbReference>
<evidence type="ECO:0000259" key="4">
    <source>
        <dbReference type="Pfam" id="PF11817"/>
    </source>
</evidence>
<dbReference type="Proteomes" id="UP000310066">
    <property type="component" value="Unassembled WGS sequence"/>
</dbReference>
<dbReference type="InterPro" id="IPR036770">
    <property type="entry name" value="Ankyrin_rpt-contain_sf"/>
</dbReference>
<feature type="repeat" description="ANK" evidence="1">
    <location>
        <begin position="1633"/>
        <end position="1666"/>
    </location>
</feature>
<gene>
    <name evidence="5" type="ORF">B0A54_10459</name>
</gene>
<sequence length="1801" mass="197857">MPPIPGLVHWHHYIARNLKNIKEALSKVAQTVDASLSGPPQAKLELARISPKQPLHPLARIRQSQSRWYSTARQVADNNTRHFTTTAPGKAGRAGYERASLPKSRVSSQVAQTSGRAPFAHTLRPSLTGGTLGRTAGGYTLGSGRVGGARAFSHTPAAQAQVVQNVSQAVRAFFVGGQKAQFDGVSTRGEKRYKAVSALQEETGRKMRTLPKATPGSYVDFRVNPTVTAIAAMSSVAGFSSESGSFPAVNLNTDGLLDVLSVDFSRALKDLAAIMNDLRRLSALGDLPITYEGCHLRVHFPGCDAETVERLCDELNITRGSVFQDETFDAFAGTEIALLFPFAPSYDPSSYSEDPYEDLAMMQPSKYHPIDVRSMFTPSEEQLAYSTQSAQSDCSGLEHEISENPWDYESVRSGSVSGNSSEKHSPLEYQGFEGIYREWYRERFRVYPVFDQRDAVGEGLAVEICVLAPWISRKKPGTDLPAVVGGGRGCPQRSTELHSPLSPQSPGSPIYPDGVFTPSWFAKHQRQVPALLIAFFNISADEDSAQNEQIQIDINAIRTALGVSGFKTRIAAVLMSDRSILRAPELGDRLTAIRRATTLDTKTGLFFMPPMSSQAEIATYVQTMLTALQPLAVEYYRDLTKHARRKKIRGAPAGTSTTPVDGGAHALSTPGWNARYEVKQGVFAELRQEMDVAERHYSAALEELFGSDGVLEATPSWSPRWDEARLLCDVVALRVLRCELWSELTTSAVISWTNYKARMRDLVDRRGKGTQTYSWHAWETRWAEIMAQLIQRAAVPAFRPALNRANEDSSELVALALYAPAEKTNVATERLPPFHLLHHPGYWLRLAVGSARARWLVALAILEEDRTPPGQSPASAVANRANNYDTFLASDPHEEYPLAKGHGYDHIADISRLTDEAIREFALRSQGRVVDRLNFDLAQQLAAAERFPAALDRLLPVWEECTWRDDDWDDLVVPLLTLLHDCARRCGNVEVHVATAWELLSLSSPTGSDGLLEYLRSSWPKASNVAVRFEDRQRYSPLTARFAFGHFETHVGDSIGCQLTLCSQAPSDTPPLTLSEVTMTIGSHKTITITNKRKQIPSSDGSVLHDFTDVASGNADGSLVLEADLRLPPNQKRIYGFRLSFKEAGLLRLQRLSLRFGDERFIIEHTYSNPNLVRGASSLVQSGDVLEERPLPYADATAVTVLPKPPKLRLVVHGLPQQYYLNEVIILELELVNDEAEAVDATATASAAISEDRTAAVRWQGGEDNGPSLQMTAPLEPAVCTLALEVKYTLRSDPSTPLSKTMDVEVSVVAPFEATYTFGPLLHSDPWPSYFAAHPKDTEGQPEGITQRWRQNSLLRSFAADALLIRAVRLVKAGDIPDTECLMLDPTTFEEHLLEPEHDMQVQSEFTTRKLSFDDRRPTSLNLMLHVDWSRGQDAETVTAILEVPRLNLPSSEPRVLCTAANDVSGEHGLILRYHIENPSGHFLTFALTMEANEEFAFSGPKYRTLSLAPISRVCVQYILLVHDDGDEAVDGRGNGRWIWPVLQAVDSYYNKALRIHSGENGVRVDGKGRLGVLVTELDDVVDSLLNADPRLANRRDDDDRLALHWAASNNRIAIVEILADQKGFDVDAQDGAGWTALMMASSLKTADALVDLLLAKGADVDAKTNNGQTALHFAASKTNLDTARKLIAHKASARTKDKRGQLPLHRAAAVGNVPIVKLLLENRSPVNATDMDGSTALHHAIAEGHGDTALVLLKAGAETDKKDASGALAIDLAPDGKVRSYIIRAAEDEGIELASDGARY</sequence>
<organism evidence="5 6">
    <name type="scientific">Friedmanniomyces endolithicus</name>
    <dbReference type="NCBI Taxonomy" id="329885"/>
    <lineage>
        <taxon>Eukaryota</taxon>
        <taxon>Fungi</taxon>
        <taxon>Dikarya</taxon>
        <taxon>Ascomycota</taxon>
        <taxon>Pezizomycotina</taxon>
        <taxon>Dothideomycetes</taxon>
        <taxon>Dothideomycetidae</taxon>
        <taxon>Mycosphaerellales</taxon>
        <taxon>Teratosphaeriaceae</taxon>
        <taxon>Friedmanniomyces</taxon>
    </lineage>
</organism>
<feature type="domain" description="Trafficking protein particle complex subunit 11" evidence="4">
    <location>
        <begin position="720"/>
        <end position="1001"/>
    </location>
</feature>
<evidence type="ECO:0000256" key="1">
    <source>
        <dbReference type="PROSITE-ProRule" id="PRU00023"/>
    </source>
</evidence>
<comment type="caution">
    <text evidence="5">The sequence shown here is derived from an EMBL/GenBank/DDBJ whole genome shotgun (WGS) entry which is preliminary data.</text>
</comment>
<feature type="compositionally biased region" description="Polar residues" evidence="2">
    <location>
        <begin position="105"/>
        <end position="115"/>
    </location>
</feature>
<dbReference type="SUPFAM" id="SSF48403">
    <property type="entry name" value="Ankyrin repeat"/>
    <property type="match status" value="1"/>
</dbReference>
<evidence type="ECO:0000313" key="6">
    <source>
        <dbReference type="Proteomes" id="UP000310066"/>
    </source>
</evidence>
<dbReference type="InterPro" id="IPR021773">
    <property type="entry name" value="TPC11"/>
</dbReference>
<feature type="domain" description="Gryzun putative trafficking through Golgi" evidence="3">
    <location>
        <begin position="1027"/>
        <end position="1265"/>
    </location>
</feature>
<dbReference type="STRING" id="329885.A0A4U0UTV6"/>
<name>A0A4U0UTV6_9PEZI</name>